<evidence type="ECO:0000313" key="1">
    <source>
        <dbReference type="Ensembl" id="ENSCUSP00005004813.1"/>
    </source>
</evidence>
<organism evidence="1 2">
    <name type="scientific">Catharus ustulatus</name>
    <name type="common">Russet-backed thrush</name>
    <name type="synonym">Hylocichla ustulatus</name>
    <dbReference type="NCBI Taxonomy" id="91951"/>
    <lineage>
        <taxon>Eukaryota</taxon>
        <taxon>Metazoa</taxon>
        <taxon>Chordata</taxon>
        <taxon>Craniata</taxon>
        <taxon>Vertebrata</taxon>
        <taxon>Euteleostomi</taxon>
        <taxon>Archelosauria</taxon>
        <taxon>Archosauria</taxon>
        <taxon>Dinosauria</taxon>
        <taxon>Saurischia</taxon>
        <taxon>Theropoda</taxon>
        <taxon>Coelurosauria</taxon>
        <taxon>Aves</taxon>
        <taxon>Neognathae</taxon>
        <taxon>Neoaves</taxon>
        <taxon>Telluraves</taxon>
        <taxon>Australaves</taxon>
        <taxon>Passeriformes</taxon>
        <taxon>Turdidae</taxon>
        <taxon>Catharus</taxon>
    </lineage>
</organism>
<accession>A0A8C3TVA4</accession>
<dbReference type="AlphaFoldDB" id="A0A8C3TVA4"/>
<protein>
    <submittedName>
        <fullName evidence="1">Uncharacterized protein</fullName>
    </submittedName>
</protein>
<dbReference type="Ensembl" id="ENSCUST00005005019.1">
    <property type="protein sequence ID" value="ENSCUSP00005004813.1"/>
    <property type="gene ID" value="ENSCUSG00005003124.1"/>
</dbReference>
<evidence type="ECO:0000313" key="2">
    <source>
        <dbReference type="Proteomes" id="UP000694563"/>
    </source>
</evidence>
<reference evidence="1" key="2">
    <citation type="submission" date="2025-08" db="UniProtKB">
        <authorList>
            <consortium name="Ensembl"/>
        </authorList>
    </citation>
    <scope>IDENTIFICATION</scope>
</reference>
<name>A0A8C3TVA4_CATUS</name>
<dbReference type="Proteomes" id="UP000694563">
    <property type="component" value="Chromosome 1"/>
</dbReference>
<keyword evidence="2" id="KW-1185">Reference proteome</keyword>
<reference evidence="1" key="3">
    <citation type="submission" date="2025-09" db="UniProtKB">
        <authorList>
            <consortium name="Ensembl"/>
        </authorList>
    </citation>
    <scope>IDENTIFICATION</scope>
</reference>
<proteinExistence type="predicted"/>
<reference evidence="1" key="1">
    <citation type="submission" date="2020-10" db="EMBL/GenBank/DDBJ databases">
        <title>Catharus ustulatus (Swainson's thrush) genome, bCatUst1, primary haplotype v2.</title>
        <authorList>
            <person name="Delmore K."/>
            <person name="Vafadar M."/>
            <person name="Formenti G."/>
            <person name="Chow W."/>
            <person name="Pelan S."/>
            <person name="Howe K."/>
            <person name="Rhie A."/>
            <person name="Mountcastle J."/>
            <person name="Haase B."/>
            <person name="Fedrigo O."/>
            <person name="Jarvis E.D."/>
        </authorList>
    </citation>
    <scope>NUCLEOTIDE SEQUENCE [LARGE SCALE GENOMIC DNA]</scope>
</reference>
<sequence length="55" mass="6214">MKRRSCRCLHQTDLPGAITDKSAVKETLRGSVADIRNLPRGEVRNVELPLSLLLW</sequence>